<dbReference type="VEuPathDB" id="TriTrypDB:C3747_7g432"/>
<evidence type="ECO:0000313" key="2">
    <source>
        <dbReference type="EMBL" id="PWU98092.1"/>
    </source>
</evidence>
<accession>A0A2V2VRN5</accession>
<evidence type="ECO:0000313" key="3">
    <source>
        <dbReference type="Proteomes" id="UP000246121"/>
    </source>
</evidence>
<dbReference type="Proteomes" id="UP000246121">
    <property type="component" value="Unassembled WGS sequence"/>
</dbReference>
<feature type="region of interest" description="Disordered" evidence="1">
    <location>
        <begin position="382"/>
        <end position="408"/>
    </location>
</feature>
<dbReference type="InterPro" id="IPR036389">
    <property type="entry name" value="RNase_III_sf"/>
</dbReference>
<dbReference type="PANTHER" id="PTHR39671">
    <property type="entry name" value="COMPLEX PROTEIN NUCLEASE, PUTATIVE KREPB1-RELATED-RELATED"/>
    <property type="match status" value="1"/>
</dbReference>
<name>A0A2V2VRN5_TRYCR</name>
<sequence length="593" mass="66985">MRACAITRPAAVARARGRIKCNYADIFSWGSSPPEQDGGVSKGEMNRMKSRFYNSGQRRCTLCDEYLEASFSTHCCHVSHIARVGILERATAILQKETAEVMTSSAREPASNVAQMVRVLLETWWKRLNEVEQETLLDYKRIASLSSPSSRRRLWRVRFLLEFLRDREVIRDCLTLAKGTPSNEGSFVRTKRFERSEMIGDNIVKVVVPDRLVRLFPSTEGGVTYKLACIQQLLDSNEGLLQIYDYIDLNSIIGTRLPNNKTKSDVVESLFGELQTFLWASEVACGLNQYPAIPNAEHRYVRALVEHLLNELTHMVIMWRIESTLENAKEYLEEQIQLKLQSSQQCALRGGAGGCTVVKEVECDRGRYAVLPLLLSFPYPSASAESRQQRQRPSTPPPVRRVGEKGTPQMLFTTSIPKPELMVSHYRPRLRVVRSSKEYRLEAVKALTMQRNLFTNILPASTSMLLGSRVSAKGEKQQLGHPSFPGLAEGKYPTWAREVRIAEVRRRVEEQMARRGVYVETIDWGSMLTALARTLTEFHAIRTPRLQSEPTKAPTKPLPPPTVAAAAEVVPPVEGKLKFVEEMCIPPLKPTVE</sequence>
<protein>
    <submittedName>
        <fullName evidence="2">Putative RNA editing complex protein MP61</fullName>
    </submittedName>
</protein>
<proteinExistence type="predicted"/>
<dbReference type="VEuPathDB" id="TriTrypDB:TcCL_NonESM08157"/>
<dbReference type="VEuPathDB" id="TriTrypDB:TcCLB.504097.10"/>
<dbReference type="VEuPathDB" id="TriTrypDB:C4B63_13g233"/>
<dbReference type="VEuPathDB" id="TriTrypDB:TCDM_01140"/>
<dbReference type="VEuPathDB" id="TriTrypDB:TcCLB.506679.90"/>
<evidence type="ECO:0000256" key="1">
    <source>
        <dbReference type="SAM" id="MobiDB-lite"/>
    </source>
</evidence>
<dbReference type="PANTHER" id="PTHR39671:SF1">
    <property type="entry name" value="RNA EDITING COMPLEX PROTEIN MP67"/>
    <property type="match status" value="1"/>
</dbReference>
<dbReference type="GO" id="GO:0006396">
    <property type="term" value="P:RNA processing"/>
    <property type="evidence" value="ECO:0007669"/>
    <property type="project" value="InterPro"/>
</dbReference>
<dbReference type="VEuPathDB" id="TriTrypDB:TcYC6_0079820"/>
<dbReference type="VEuPathDB" id="TriTrypDB:BCY84_16190"/>
<dbReference type="VEuPathDB" id="TriTrypDB:TcG_01291"/>
<dbReference type="EMBL" id="PRFA01000013">
    <property type="protein sequence ID" value="PWU98092.1"/>
    <property type="molecule type" value="Genomic_DNA"/>
</dbReference>
<comment type="caution">
    <text evidence="2">The sequence shown here is derived from an EMBL/GenBank/DDBJ whole genome shotgun (WGS) entry which is preliminary data.</text>
</comment>
<dbReference type="VEuPathDB" id="TriTrypDB:Tc_MARK_8536"/>
<dbReference type="SUPFAM" id="SSF69065">
    <property type="entry name" value="RNase III domain-like"/>
    <property type="match status" value="1"/>
</dbReference>
<dbReference type="Gene3D" id="1.10.1520.10">
    <property type="entry name" value="Ribonuclease III domain"/>
    <property type="match status" value="1"/>
</dbReference>
<dbReference type="VEuPathDB" id="TriTrypDB:TcBrA4_0004120"/>
<dbReference type="GO" id="GO:0004525">
    <property type="term" value="F:ribonuclease III activity"/>
    <property type="evidence" value="ECO:0007669"/>
    <property type="project" value="InterPro"/>
</dbReference>
<reference evidence="2 3" key="1">
    <citation type="journal article" date="2018" name="Microb. Genom.">
        <title>Expanding an expanded genome: long-read sequencing of Trypanosoma cruzi.</title>
        <authorList>
            <person name="Berna L."/>
            <person name="Rodriguez M."/>
            <person name="Chiribao M.L."/>
            <person name="Parodi-Talice A."/>
            <person name="Pita S."/>
            <person name="Rijo G."/>
            <person name="Alvarez-Valin F."/>
            <person name="Robello C."/>
        </authorList>
    </citation>
    <scope>NUCLEOTIDE SEQUENCE [LARGE SCALE GENOMIC DNA]</scope>
    <source>
        <strain evidence="2 3">Dm28c</strain>
    </source>
</reference>
<dbReference type="VEuPathDB" id="TriTrypDB:ECC02_003894"/>
<dbReference type="VEuPathDB" id="TriTrypDB:TCSYLVIO_009992"/>
<organism evidence="2 3">
    <name type="scientific">Trypanosoma cruzi</name>
    <dbReference type="NCBI Taxonomy" id="5693"/>
    <lineage>
        <taxon>Eukaryota</taxon>
        <taxon>Discoba</taxon>
        <taxon>Euglenozoa</taxon>
        <taxon>Kinetoplastea</taxon>
        <taxon>Metakinetoplastina</taxon>
        <taxon>Trypanosomatida</taxon>
        <taxon>Trypanosomatidae</taxon>
        <taxon>Trypanosoma</taxon>
        <taxon>Schizotrypanum</taxon>
    </lineage>
</organism>
<dbReference type="AlphaFoldDB" id="A0A2V2VRN5"/>
<gene>
    <name evidence="2" type="ORF">C4B63_13g233</name>
</gene>
<dbReference type="CDD" id="cd23727">
    <property type="entry name" value="ZF_RNaseIII_KREN3"/>
    <property type="match status" value="1"/>
</dbReference>